<organism evidence="1 2">
    <name type="scientific">Chrysochloris asiatica</name>
    <name type="common">Cape golden mole</name>
    <dbReference type="NCBI Taxonomy" id="185453"/>
    <lineage>
        <taxon>Eukaryota</taxon>
        <taxon>Metazoa</taxon>
        <taxon>Chordata</taxon>
        <taxon>Craniata</taxon>
        <taxon>Vertebrata</taxon>
        <taxon>Euteleostomi</taxon>
        <taxon>Mammalia</taxon>
        <taxon>Eutheria</taxon>
        <taxon>Afrotheria</taxon>
        <taxon>Chrysochloridae</taxon>
        <taxon>Chrysochlorinae</taxon>
        <taxon>Chrysochloris</taxon>
    </lineage>
</organism>
<proteinExistence type="predicted"/>
<name>A0A9B0TJU2_CHRAS</name>
<accession>A0A9B0TJU2</accession>
<dbReference type="Proteomes" id="UP000504623">
    <property type="component" value="Unplaced"/>
</dbReference>
<dbReference type="AlphaFoldDB" id="A0A9B0TJU2"/>
<dbReference type="InterPro" id="IPR036946">
    <property type="entry name" value="G_retro_matrix_sf"/>
</dbReference>
<dbReference type="InterPro" id="IPR010999">
    <property type="entry name" value="Retrovr_matrix"/>
</dbReference>
<protein>
    <submittedName>
        <fullName evidence="2">Natural cytotoxicity triggering receptor 3 ligand 1-like</fullName>
    </submittedName>
</protein>
<dbReference type="RefSeq" id="XP_006865662.1">
    <property type="nucleotide sequence ID" value="XM_006865600.1"/>
</dbReference>
<reference evidence="2" key="1">
    <citation type="submission" date="2025-08" db="UniProtKB">
        <authorList>
            <consortium name="RefSeq"/>
        </authorList>
    </citation>
    <scope>IDENTIFICATION</scope>
    <source>
        <tissue evidence="2">Spleen</tissue>
    </source>
</reference>
<evidence type="ECO:0000313" key="2">
    <source>
        <dbReference type="RefSeq" id="XP_006865662.1"/>
    </source>
</evidence>
<dbReference type="InterPro" id="IPR050462">
    <property type="entry name" value="Retroviral_Gag-Pol_poly"/>
</dbReference>
<dbReference type="Gene3D" id="1.10.150.180">
    <property type="entry name" value="Gamma-retroviral matrix domain"/>
    <property type="match status" value="1"/>
</dbReference>
<dbReference type="OrthoDB" id="9539993at2759"/>
<sequence>MDNLKKRKMIFLCNTAWPLYMLGESEVWPSNGSTNYNTILQLDLFCKRQGKWGEIPYVQAFMHHREHYNQGMGRKPQDSLQTQRDW</sequence>
<evidence type="ECO:0000313" key="1">
    <source>
        <dbReference type="Proteomes" id="UP000504623"/>
    </source>
</evidence>
<dbReference type="GeneID" id="102833530"/>
<dbReference type="SUPFAM" id="SSF47836">
    <property type="entry name" value="Retroviral matrix proteins"/>
    <property type="match status" value="1"/>
</dbReference>
<keyword evidence="1" id="KW-1185">Reference proteome</keyword>
<dbReference type="PANTHER" id="PTHR33166">
    <property type="entry name" value="GAG_P30 DOMAIN-CONTAINING PROTEIN"/>
    <property type="match status" value="1"/>
</dbReference>
<gene>
    <name evidence="2" type="primary">LOC102833530</name>
</gene>